<proteinExistence type="predicted"/>
<dbReference type="EMBL" id="NMUH01000156">
    <property type="protein sequence ID" value="MQL73188.1"/>
    <property type="molecule type" value="Genomic_DNA"/>
</dbReference>
<dbReference type="Proteomes" id="UP000652761">
    <property type="component" value="Unassembled WGS sequence"/>
</dbReference>
<sequence>MEDEEGLARRGESAEANRIRAGPIRDPHGSAGRPRTGRIGRIRFDPTQFAGSATIRFAPVP</sequence>
<feature type="compositionally biased region" description="Basic and acidic residues" evidence="1">
    <location>
        <begin position="1"/>
        <end position="28"/>
    </location>
</feature>
<protein>
    <submittedName>
        <fullName evidence="2">Uncharacterized protein</fullName>
    </submittedName>
</protein>
<dbReference type="AlphaFoldDB" id="A0A843TNE4"/>
<keyword evidence="3" id="KW-1185">Reference proteome</keyword>
<evidence type="ECO:0000313" key="3">
    <source>
        <dbReference type="Proteomes" id="UP000652761"/>
    </source>
</evidence>
<organism evidence="2 3">
    <name type="scientific">Colocasia esculenta</name>
    <name type="common">Wild taro</name>
    <name type="synonym">Arum esculentum</name>
    <dbReference type="NCBI Taxonomy" id="4460"/>
    <lineage>
        <taxon>Eukaryota</taxon>
        <taxon>Viridiplantae</taxon>
        <taxon>Streptophyta</taxon>
        <taxon>Embryophyta</taxon>
        <taxon>Tracheophyta</taxon>
        <taxon>Spermatophyta</taxon>
        <taxon>Magnoliopsida</taxon>
        <taxon>Liliopsida</taxon>
        <taxon>Araceae</taxon>
        <taxon>Aroideae</taxon>
        <taxon>Colocasieae</taxon>
        <taxon>Colocasia</taxon>
    </lineage>
</organism>
<accession>A0A843TNE4</accession>
<name>A0A843TNE4_COLES</name>
<feature type="region of interest" description="Disordered" evidence="1">
    <location>
        <begin position="1"/>
        <end position="41"/>
    </location>
</feature>
<gene>
    <name evidence="2" type="ORF">Taro_005521</name>
</gene>
<reference evidence="2" key="1">
    <citation type="submission" date="2017-07" db="EMBL/GenBank/DDBJ databases">
        <title>Taro Niue Genome Assembly and Annotation.</title>
        <authorList>
            <person name="Atibalentja N."/>
            <person name="Keating K."/>
            <person name="Fields C.J."/>
        </authorList>
    </citation>
    <scope>NUCLEOTIDE SEQUENCE</scope>
    <source>
        <strain evidence="2">Niue_2</strain>
        <tissue evidence="2">Leaf</tissue>
    </source>
</reference>
<evidence type="ECO:0000313" key="2">
    <source>
        <dbReference type="EMBL" id="MQL73188.1"/>
    </source>
</evidence>
<evidence type="ECO:0000256" key="1">
    <source>
        <dbReference type="SAM" id="MobiDB-lite"/>
    </source>
</evidence>
<comment type="caution">
    <text evidence="2">The sequence shown here is derived from an EMBL/GenBank/DDBJ whole genome shotgun (WGS) entry which is preliminary data.</text>
</comment>